<protein>
    <recommendedName>
        <fullName evidence="6">PDZ GRASP-type domain-containing protein</fullName>
    </recommendedName>
</protein>
<gene>
    <name evidence="7" type="ORF">K491DRAFT_687337</name>
</gene>
<accession>A0A6A6TRM2</accession>
<feature type="region of interest" description="Disordered" evidence="5">
    <location>
        <begin position="276"/>
        <end position="381"/>
    </location>
</feature>
<evidence type="ECO:0000256" key="3">
    <source>
        <dbReference type="ARBA" id="ARBA00023034"/>
    </source>
</evidence>
<keyword evidence="4" id="KW-0472">Membrane</keyword>
<dbReference type="GO" id="GO:0000139">
    <property type="term" value="C:Golgi membrane"/>
    <property type="evidence" value="ECO:0007669"/>
    <property type="project" value="UniProtKB-SubCell"/>
</dbReference>
<evidence type="ECO:0000256" key="5">
    <source>
        <dbReference type="SAM" id="MobiDB-lite"/>
    </source>
</evidence>
<evidence type="ECO:0000313" key="8">
    <source>
        <dbReference type="Proteomes" id="UP000799324"/>
    </source>
</evidence>
<keyword evidence="8" id="KW-1185">Reference proteome</keyword>
<sequence length="381" mass="39447">MSFFGALNRFVARLDAAPEEQQSSTHNAFGFQVLRNTNSDVPLEPWFDYIIGINGRTIDNPDPNLFATEVRNCAGSTISLGVFGAKGQKIREVYLPISAEKPTLGLSLQWSPLSVAEDVWHILDVIPNSPADVAGLLPYGDYVIGSPEGLVRGESGLGELVEDYLNRPLRLIVYNHEYNVTRPVTLTPARGWGGEGALGCVLGFGALHRIPAPLEEPPQGPGETLFSTDSASFDEKRPMSSSSNLPPSAGAGAGLPGVGVGVGVGAGTELFVPANMALPSKSPPPGGAAGGGAVAPPKRGKQRAHHHHAHVSPSGGGGLDDYFKEGEQKSLEEDHAPAGKSGGVPPPPKAGGPPRGPPRSGGTPVPAPAEAETEAEAGEEA</sequence>
<feature type="compositionally biased region" description="Acidic residues" evidence="5">
    <location>
        <begin position="371"/>
        <end position="381"/>
    </location>
</feature>
<proteinExistence type="predicted"/>
<evidence type="ECO:0000313" key="7">
    <source>
        <dbReference type="EMBL" id="KAF2661558.1"/>
    </source>
</evidence>
<dbReference type="EMBL" id="MU004293">
    <property type="protein sequence ID" value="KAF2661558.1"/>
    <property type="molecule type" value="Genomic_DNA"/>
</dbReference>
<dbReference type="InterPro" id="IPR007583">
    <property type="entry name" value="GRASP55_65"/>
</dbReference>
<keyword evidence="2" id="KW-0677">Repeat</keyword>
<dbReference type="PROSITE" id="PS51865">
    <property type="entry name" value="PDZ_GRASP"/>
    <property type="match status" value="2"/>
</dbReference>
<evidence type="ECO:0000256" key="4">
    <source>
        <dbReference type="ARBA" id="ARBA00023136"/>
    </source>
</evidence>
<dbReference type="FunFam" id="2.30.42.10:FF:000026">
    <property type="entry name" value="Golgi reassembly stacking protein 2"/>
    <property type="match status" value="1"/>
</dbReference>
<keyword evidence="3" id="KW-0333">Golgi apparatus</keyword>
<organism evidence="7 8">
    <name type="scientific">Lophiostoma macrostomum CBS 122681</name>
    <dbReference type="NCBI Taxonomy" id="1314788"/>
    <lineage>
        <taxon>Eukaryota</taxon>
        <taxon>Fungi</taxon>
        <taxon>Dikarya</taxon>
        <taxon>Ascomycota</taxon>
        <taxon>Pezizomycotina</taxon>
        <taxon>Dothideomycetes</taxon>
        <taxon>Pleosporomycetidae</taxon>
        <taxon>Pleosporales</taxon>
        <taxon>Lophiostomataceae</taxon>
        <taxon>Lophiostoma</taxon>
    </lineage>
</organism>
<evidence type="ECO:0000259" key="6">
    <source>
        <dbReference type="PROSITE" id="PS51865"/>
    </source>
</evidence>
<dbReference type="OrthoDB" id="3318at2759"/>
<evidence type="ECO:0000256" key="1">
    <source>
        <dbReference type="ARBA" id="ARBA00004394"/>
    </source>
</evidence>
<dbReference type="InterPro" id="IPR036034">
    <property type="entry name" value="PDZ_sf"/>
</dbReference>
<dbReference type="Gene3D" id="2.30.42.10">
    <property type="match status" value="2"/>
</dbReference>
<dbReference type="InterPro" id="IPR024958">
    <property type="entry name" value="GRASP_PDZ"/>
</dbReference>
<reference evidence="7" key="1">
    <citation type="journal article" date="2020" name="Stud. Mycol.">
        <title>101 Dothideomycetes genomes: a test case for predicting lifestyles and emergence of pathogens.</title>
        <authorList>
            <person name="Haridas S."/>
            <person name="Albert R."/>
            <person name="Binder M."/>
            <person name="Bloem J."/>
            <person name="Labutti K."/>
            <person name="Salamov A."/>
            <person name="Andreopoulos B."/>
            <person name="Baker S."/>
            <person name="Barry K."/>
            <person name="Bills G."/>
            <person name="Bluhm B."/>
            <person name="Cannon C."/>
            <person name="Castanera R."/>
            <person name="Culley D."/>
            <person name="Daum C."/>
            <person name="Ezra D."/>
            <person name="Gonzalez J."/>
            <person name="Henrissat B."/>
            <person name="Kuo A."/>
            <person name="Liang C."/>
            <person name="Lipzen A."/>
            <person name="Lutzoni F."/>
            <person name="Magnuson J."/>
            <person name="Mondo S."/>
            <person name="Nolan M."/>
            <person name="Ohm R."/>
            <person name="Pangilinan J."/>
            <person name="Park H.-J."/>
            <person name="Ramirez L."/>
            <person name="Alfaro M."/>
            <person name="Sun H."/>
            <person name="Tritt A."/>
            <person name="Yoshinaga Y."/>
            <person name="Zwiers L.-H."/>
            <person name="Turgeon B."/>
            <person name="Goodwin S."/>
            <person name="Spatafora J."/>
            <person name="Crous P."/>
            <person name="Grigoriev I."/>
        </authorList>
    </citation>
    <scope>NUCLEOTIDE SEQUENCE</scope>
    <source>
        <strain evidence="7">CBS 122681</strain>
    </source>
</reference>
<evidence type="ECO:0000256" key="2">
    <source>
        <dbReference type="ARBA" id="ARBA00022737"/>
    </source>
</evidence>
<dbReference type="Proteomes" id="UP000799324">
    <property type="component" value="Unassembled WGS sequence"/>
</dbReference>
<dbReference type="AlphaFoldDB" id="A0A6A6TRM2"/>
<dbReference type="PANTHER" id="PTHR12893">
    <property type="entry name" value="GOLGI REASSEMBLY STACKING PROTEIN GRASP"/>
    <property type="match status" value="1"/>
</dbReference>
<feature type="compositionally biased region" description="Basic and acidic residues" evidence="5">
    <location>
        <begin position="321"/>
        <end position="337"/>
    </location>
</feature>
<comment type="subcellular location">
    <subcellularLocation>
        <location evidence="1">Golgi apparatus membrane</location>
    </subcellularLocation>
</comment>
<feature type="compositionally biased region" description="Low complexity" evidence="5">
    <location>
        <begin position="358"/>
        <end position="370"/>
    </location>
</feature>
<feature type="domain" description="PDZ GRASP-type" evidence="6">
    <location>
        <begin position="29"/>
        <end position="113"/>
    </location>
</feature>
<feature type="domain" description="PDZ GRASP-type" evidence="6">
    <location>
        <begin position="118"/>
        <end position="207"/>
    </location>
</feature>
<name>A0A6A6TRM2_9PLEO</name>
<dbReference type="SUPFAM" id="SSF50156">
    <property type="entry name" value="PDZ domain-like"/>
    <property type="match status" value="1"/>
</dbReference>
<feature type="compositionally biased region" description="Basic residues" evidence="5">
    <location>
        <begin position="298"/>
        <end position="310"/>
    </location>
</feature>
<feature type="compositionally biased region" description="Pro residues" evidence="5">
    <location>
        <begin position="344"/>
        <end position="357"/>
    </location>
</feature>
<dbReference type="PANTHER" id="PTHR12893:SF0">
    <property type="entry name" value="GRASP65"/>
    <property type="match status" value="1"/>
</dbReference>
<dbReference type="GO" id="GO:0007030">
    <property type="term" value="P:Golgi organization"/>
    <property type="evidence" value="ECO:0007669"/>
    <property type="project" value="TreeGrafter"/>
</dbReference>
<feature type="region of interest" description="Disordered" evidence="5">
    <location>
        <begin position="212"/>
        <end position="250"/>
    </location>
</feature>
<dbReference type="Pfam" id="PF04495">
    <property type="entry name" value="GRASP55_65"/>
    <property type="match status" value="1"/>
</dbReference>